<evidence type="ECO:0000256" key="1">
    <source>
        <dbReference type="SAM" id="MobiDB-lite"/>
    </source>
</evidence>
<keyword evidence="2" id="KW-1133">Transmembrane helix</keyword>
<keyword evidence="2" id="KW-0812">Transmembrane</keyword>
<evidence type="ECO:0000313" key="4">
    <source>
        <dbReference type="Proteomes" id="UP000799767"/>
    </source>
</evidence>
<evidence type="ECO:0000313" key="3">
    <source>
        <dbReference type="EMBL" id="KAF2480559.1"/>
    </source>
</evidence>
<dbReference type="RefSeq" id="XP_033587129.1">
    <property type="nucleotide sequence ID" value="XM_033734343.1"/>
</dbReference>
<dbReference type="GeneID" id="54475345"/>
<feature type="compositionally biased region" description="Low complexity" evidence="1">
    <location>
        <begin position="16"/>
        <end position="31"/>
    </location>
</feature>
<dbReference type="EMBL" id="MU001639">
    <property type="protein sequence ID" value="KAF2480559.1"/>
    <property type="molecule type" value="Genomic_DNA"/>
</dbReference>
<name>A0A6A6PKL7_9PEZI</name>
<proteinExistence type="predicted"/>
<keyword evidence="4" id="KW-1185">Reference proteome</keyword>
<evidence type="ECO:0000256" key="2">
    <source>
        <dbReference type="SAM" id="Phobius"/>
    </source>
</evidence>
<accession>A0A6A6PKL7</accession>
<gene>
    <name evidence="3" type="ORF">BDY17DRAFT_302016</name>
</gene>
<protein>
    <submittedName>
        <fullName evidence="3">Uncharacterized protein</fullName>
    </submittedName>
</protein>
<reference evidence="3" key="1">
    <citation type="journal article" date="2020" name="Stud. Mycol.">
        <title>101 Dothideomycetes genomes: a test case for predicting lifestyles and emergence of pathogens.</title>
        <authorList>
            <person name="Haridas S."/>
            <person name="Albert R."/>
            <person name="Binder M."/>
            <person name="Bloem J."/>
            <person name="Labutti K."/>
            <person name="Salamov A."/>
            <person name="Andreopoulos B."/>
            <person name="Baker S."/>
            <person name="Barry K."/>
            <person name="Bills G."/>
            <person name="Bluhm B."/>
            <person name="Cannon C."/>
            <person name="Castanera R."/>
            <person name="Culley D."/>
            <person name="Daum C."/>
            <person name="Ezra D."/>
            <person name="Gonzalez J."/>
            <person name="Henrissat B."/>
            <person name="Kuo A."/>
            <person name="Liang C."/>
            <person name="Lipzen A."/>
            <person name="Lutzoni F."/>
            <person name="Magnuson J."/>
            <person name="Mondo S."/>
            <person name="Nolan M."/>
            <person name="Ohm R."/>
            <person name="Pangilinan J."/>
            <person name="Park H.-J."/>
            <person name="Ramirez L."/>
            <person name="Alfaro M."/>
            <person name="Sun H."/>
            <person name="Tritt A."/>
            <person name="Yoshinaga Y."/>
            <person name="Zwiers L.-H."/>
            <person name="Turgeon B."/>
            <person name="Goodwin S."/>
            <person name="Spatafora J."/>
            <person name="Crous P."/>
            <person name="Grigoriev I."/>
        </authorList>
    </citation>
    <scope>NUCLEOTIDE SEQUENCE</scope>
    <source>
        <strain evidence="3">CBS 113389</strain>
    </source>
</reference>
<dbReference type="Proteomes" id="UP000799767">
    <property type="component" value="Unassembled WGS sequence"/>
</dbReference>
<dbReference type="AlphaFoldDB" id="A0A6A6PKL7"/>
<keyword evidence="2" id="KW-0472">Membrane</keyword>
<dbReference type="GO" id="GO:0006487">
    <property type="term" value="P:protein N-linked glycosylation"/>
    <property type="evidence" value="ECO:0007669"/>
    <property type="project" value="TreeGrafter"/>
</dbReference>
<dbReference type="PANTHER" id="PTHR13132:SF29">
    <property type="entry name" value="ALPHA-(1,6)-FUCOSYLTRANSFERASE"/>
    <property type="match status" value="1"/>
</dbReference>
<dbReference type="OrthoDB" id="2392789at2759"/>
<dbReference type="GO" id="GO:0046921">
    <property type="term" value="F:alpha-(1-&gt;6)-fucosyltransferase activity"/>
    <property type="evidence" value="ECO:0007669"/>
    <property type="project" value="TreeGrafter"/>
</dbReference>
<sequence>MRAPVNMRDRRYTNLSTSSTFSTDSDVSGGSRASLNEKRVFSPSPTGSPLLDSETKEHPIRPARRTSTLLLFLTIIAVLALKFVLVSYLLRLLGISFSTPHSWSLGTPFAGDRDLLDQPSAVKVLDGLGQPKWTVHIPHDYSFPLQSQHAQQICRQSETLRDELSMRSRMMPVKDWRRKGGYYVSDATYLDVDAAEELSGQPRFNSESDENVCESSLTFALDTQDTSFGKSLLMLWLSYGLAKKEGRAFFIDDTRWLYGRYTSFFLPLPSTNCTPPPPRQIVPCPHNAKHLLVSSATIPWTFGAVFEREYLQSWKSGLEKSRQVYGLLRTGYEDLFHLTDEHATFAALRTAALKGDAEKQDASTIGVHLRRGDLHPFEYQFSQDYLPLERYGAAARKLRAHCDSAQDASPALPFLLASDDPDIFESAELQQSAHPFAVQKTQERIQLASKATLDLSAPTEDIIQPNSGYTKHVDENSGWEGGFYSALFYSIGGGNRASSSSVADDTLFSAPAMQMRELVGRAYLLDLAVLGTASDGIVCASSSATCRVLGVMMGWDAVAQGRWVNVDDNRAWSWDGRR</sequence>
<feature type="transmembrane region" description="Helical" evidence="2">
    <location>
        <begin position="69"/>
        <end position="90"/>
    </location>
</feature>
<feature type="region of interest" description="Disordered" evidence="1">
    <location>
        <begin position="16"/>
        <end position="59"/>
    </location>
</feature>
<dbReference type="PANTHER" id="PTHR13132">
    <property type="entry name" value="ALPHA- 1,6 -FUCOSYLTRANSFERASE"/>
    <property type="match status" value="1"/>
</dbReference>
<organism evidence="3 4">
    <name type="scientific">Neohortaea acidophila</name>
    <dbReference type="NCBI Taxonomy" id="245834"/>
    <lineage>
        <taxon>Eukaryota</taxon>
        <taxon>Fungi</taxon>
        <taxon>Dikarya</taxon>
        <taxon>Ascomycota</taxon>
        <taxon>Pezizomycotina</taxon>
        <taxon>Dothideomycetes</taxon>
        <taxon>Dothideomycetidae</taxon>
        <taxon>Mycosphaerellales</taxon>
        <taxon>Teratosphaeriaceae</taxon>
        <taxon>Neohortaea</taxon>
    </lineage>
</organism>